<name>A0AC35UGI3_9BILA</name>
<sequence length="99" mass="11375">MIDPRVVHNNWTKAGVKKGIRYVGEAIDLTMLFDKKEDFTKEVVYDETFGKKGVIVLKMKYQAKEVAENIESILERNGQIADLILGEFFEAHNDIEKVD</sequence>
<protein>
    <submittedName>
        <fullName evidence="2">PBPb domain-containing protein</fullName>
    </submittedName>
</protein>
<reference evidence="2" key="1">
    <citation type="submission" date="2016-11" db="UniProtKB">
        <authorList>
            <consortium name="WormBaseParasite"/>
        </authorList>
    </citation>
    <scope>IDENTIFICATION</scope>
    <source>
        <strain evidence="2">KR3021</strain>
    </source>
</reference>
<organism evidence="1 2">
    <name type="scientific">Rhabditophanes sp. KR3021</name>
    <dbReference type="NCBI Taxonomy" id="114890"/>
    <lineage>
        <taxon>Eukaryota</taxon>
        <taxon>Metazoa</taxon>
        <taxon>Ecdysozoa</taxon>
        <taxon>Nematoda</taxon>
        <taxon>Chromadorea</taxon>
        <taxon>Rhabditida</taxon>
        <taxon>Tylenchina</taxon>
        <taxon>Panagrolaimomorpha</taxon>
        <taxon>Strongyloidoidea</taxon>
        <taxon>Alloionematidae</taxon>
        <taxon>Rhabditophanes</taxon>
    </lineage>
</organism>
<evidence type="ECO:0000313" key="1">
    <source>
        <dbReference type="Proteomes" id="UP000095286"/>
    </source>
</evidence>
<proteinExistence type="predicted"/>
<dbReference type="Proteomes" id="UP000095286">
    <property type="component" value="Unplaced"/>
</dbReference>
<accession>A0AC35UGI3</accession>
<dbReference type="WBParaSite" id="RSKR_0001116600.1">
    <property type="protein sequence ID" value="RSKR_0001116600.1"/>
    <property type="gene ID" value="RSKR_0001116600"/>
</dbReference>
<evidence type="ECO:0000313" key="2">
    <source>
        <dbReference type="WBParaSite" id="RSKR_0001116600.1"/>
    </source>
</evidence>